<dbReference type="EMBL" id="BPLR01009977">
    <property type="protein sequence ID" value="GIY35905.1"/>
    <property type="molecule type" value="Genomic_DNA"/>
</dbReference>
<keyword evidence="2" id="KW-1185">Reference proteome</keyword>
<gene>
    <name evidence="1" type="ORF">CEXT_688251</name>
</gene>
<organism evidence="1 2">
    <name type="scientific">Caerostris extrusa</name>
    <name type="common">Bark spider</name>
    <name type="synonym">Caerostris bankana</name>
    <dbReference type="NCBI Taxonomy" id="172846"/>
    <lineage>
        <taxon>Eukaryota</taxon>
        <taxon>Metazoa</taxon>
        <taxon>Ecdysozoa</taxon>
        <taxon>Arthropoda</taxon>
        <taxon>Chelicerata</taxon>
        <taxon>Arachnida</taxon>
        <taxon>Araneae</taxon>
        <taxon>Araneomorphae</taxon>
        <taxon>Entelegynae</taxon>
        <taxon>Araneoidea</taxon>
        <taxon>Araneidae</taxon>
        <taxon>Caerostris</taxon>
    </lineage>
</organism>
<accession>A0AAV4SQ53</accession>
<comment type="caution">
    <text evidence="1">The sequence shown here is derived from an EMBL/GenBank/DDBJ whole genome shotgun (WGS) entry which is preliminary data.</text>
</comment>
<name>A0AAV4SQ53_CAEEX</name>
<protein>
    <submittedName>
        <fullName evidence="1">Uncharacterized protein</fullName>
    </submittedName>
</protein>
<reference evidence="1 2" key="1">
    <citation type="submission" date="2021-06" db="EMBL/GenBank/DDBJ databases">
        <title>Caerostris extrusa draft genome.</title>
        <authorList>
            <person name="Kono N."/>
            <person name="Arakawa K."/>
        </authorList>
    </citation>
    <scope>NUCLEOTIDE SEQUENCE [LARGE SCALE GENOMIC DNA]</scope>
</reference>
<dbReference type="Proteomes" id="UP001054945">
    <property type="component" value="Unassembled WGS sequence"/>
</dbReference>
<evidence type="ECO:0000313" key="2">
    <source>
        <dbReference type="Proteomes" id="UP001054945"/>
    </source>
</evidence>
<sequence>MDVLVDGNNNCRPTKRYFLVFINMDVLVDGNNNCGPTKRYFLAFINMDVLVDGNNNCRPTKRYFLAFINMDVLVDGNNNSTRKKPFHLALEIKGLPRFGVGFGSGAWRGGRQVVADVERKVMLMFWPDAYILMKAERGRGLGGNYLWRSSVGQ</sequence>
<dbReference type="AlphaFoldDB" id="A0AAV4SQ53"/>
<proteinExistence type="predicted"/>
<evidence type="ECO:0000313" key="1">
    <source>
        <dbReference type="EMBL" id="GIY35905.1"/>
    </source>
</evidence>